<reference evidence="1 2" key="1">
    <citation type="submission" date="2023-07" db="EMBL/GenBank/DDBJ databases">
        <title>Genomic Encyclopedia of Type Strains, Phase IV (KMG-IV): sequencing the most valuable type-strain genomes for metagenomic binning, comparative biology and taxonomic classification.</title>
        <authorList>
            <person name="Goeker M."/>
        </authorList>
    </citation>
    <scope>NUCLEOTIDE SEQUENCE [LARGE SCALE GENOMIC DNA]</scope>
    <source>
        <strain evidence="1 2">DSM 19092</strain>
    </source>
</reference>
<organism evidence="1 2">
    <name type="scientific">Aeribacillus alveayuensis</name>
    <dbReference type="NCBI Taxonomy" id="279215"/>
    <lineage>
        <taxon>Bacteria</taxon>
        <taxon>Bacillati</taxon>
        <taxon>Bacillota</taxon>
        <taxon>Bacilli</taxon>
        <taxon>Bacillales</taxon>
        <taxon>Bacillaceae</taxon>
        <taxon>Aeribacillus</taxon>
    </lineage>
</organism>
<dbReference type="Proteomes" id="UP001225646">
    <property type="component" value="Unassembled WGS sequence"/>
</dbReference>
<keyword evidence="2" id="KW-1185">Reference proteome</keyword>
<sequence>MKGFKPIKGSQVLPPLNPNNLMEECIRVQKVYDWVVDTNRDTNKVPLPGDPNDPDSCAGRVLAALNAGDDIRIECIAPDVPGPFPIIPKPQPNQVPSASCEVVEVENGEPGEAGRVRIIWTVILVVQVFNDTTSDLLCEFEVPVQFDDDYAVCIPAPLDESNVLCRITRVICKPTNRVLLGNMIELSVTVCKEIQVEAEVKLEVLAKFCQPRPNDIPIPTPPEEECPTFEFPPQCPDIFPRQNCDCQAAAESLVQNQTINFNGETEVGDVSLIAQICNNCTLAQSSWLFTFTDTNGYLYNDQSFTATPLTFNVACDDSGAPDSLTMTVTGIATMTFTSTGQTQNVNYTLTLNEMPGLNDQYQLILSDSLGNTIFNSNTVVVPDGDLLVRDCETFNEL</sequence>
<proteinExistence type="predicted"/>
<evidence type="ECO:0000313" key="2">
    <source>
        <dbReference type="Proteomes" id="UP001225646"/>
    </source>
</evidence>
<dbReference type="EMBL" id="JAUSTR010000004">
    <property type="protein sequence ID" value="MDQ0162514.1"/>
    <property type="molecule type" value="Genomic_DNA"/>
</dbReference>
<comment type="caution">
    <text evidence="1">The sequence shown here is derived from an EMBL/GenBank/DDBJ whole genome shotgun (WGS) entry which is preliminary data.</text>
</comment>
<accession>A0ABT9VNP4</accession>
<protein>
    <submittedName>
        <fullName evidence="1">Uncharacterized protein</fullName>
    </submittedName>
</protein>
<dbReference type="RefSeq" id="WP_419151922.1">
    <property type="nucleotide sequence ID" value="NZ_JAUSTR010000004.1"/>
</dbReference>
<evidence type="ECO:0000313" key="1">
    <source>
        <dbReference type="EMBL" id="MDQ0162514.1"/>
    </source>
</evidence>
<name>A0ABT9VNP4_9BACI</name>
<gene>
    <name evidence="1" type="ORF">J2S06_001591</name>
</gene>